<dbReference type="Proteomes" id="UP001212411">
    <property type="component" value="Chromosome 1"/>
</dbReference>
<evidence type="ECO:0000256" key="2">
    <source>
        <dbReference type="ARBA" id="ARBA00022723"/>
    </source>
</evidence>
<name>A0AAE9W6D9_9SCHI</name>
<proteinExistence type="predicted"/>
<evidence type="ECO:0000256" key="7">
    <source>
        <dbReference type="PROSITE-ProRule" id="PRU00042"/>
    </source>
</evidence>
<dbReference type="GO" id="GO:0000981">
    <property type="term" value="F:DNA-binding transcription factor activity, RNA polymerase II-specific"/>
    <property type="evidence" value="ECO:0007669"/>
    <property type="project" value="InterPro"/>
</dbReference>
<dbReference type="AlphaFoldDB" id="A0AAE9W6D9"/>
<keyword evidence="10" id="KW-0238">DNA-binding</keyword>
<sequence length="789" mass="90545">MTRAKKRRAYQEGDIRYNCNYQDCDKSFTRKEHARRHFQSHINPKSFLCPHCGSSFTRNDILNRHVHKKHFMHKEGRGQILSNQNQNQHLHLSSDQEFLFPSYVESEVQDPTYTSLLSRIPRAVMPVTFHEGLPSSTVQLDTDSTRTPSQQNDLISASNSSPKREQHMSTQPVPYMIPPLNGSLDNILSPQDSMSVFGTSSSNDAYQQDTDNFVCWLFDSMEKDAPVESASRLSDTFNFNNHLDFMHAPDSTIIDFLNSNLKVDDKIAAKNLLSLPAYSLLIQVLGTTYRLTEDVLEYMNLDRVNCWISDYWRHFHPRWPFLHRATLKLDEAPVELLLAMITMGMHFTGDAFAFDIAVFVHSTLRFSIYIHPNFNPPASLWVYQALLIVEIFEKMTSTLEQHNLSQIFHGVTIESLQKGLPTEDTVTSKTSGNMSGTVNAQQKWRRWVDQEAIKRIAFFSFVLDSQHVILFGYRPLVDITSLGLPLLCEESLWNAASYEDWIALVNERDPPHFFPILKIFLKNENLPPKLTPWNMMIVLHGLTVIGWILGRNNLGMVESIMQSNGSNLKNCRTLLKSSYKFWLCTYRMFFLNDGTLPLNHPYVRGCLATYELAYISLHTNIVALQTYVKSTAFRSKRLCASTSRYIFAWMASDNSNVSIKHSVDMVEAFLGGDMEYNINNETGLHRPWCLYIVTLILWAYGYLSDARCELVEPGNDNYKSQLNTYLMQLRTSLSETPKDSVYIRSKTLPLLKCVIDVLRPARWGLLADGVQILSKLTQVQHENFDGRGI</sequence>
<evidence type="ECO:0000313" key="10">
    <source>
        <dbReference type="EMBL" id="WBW70784.1"/>
    </source>
</evidence>
<dbReference type="EMBL" id="CP115611">
    <property type="protein sequence ID" value="WBW70784.1"/>
    <property type="molecule type" value="Genomic_DNA"/>
</dbReference>
<feature type="domain" description="C2H2-type" evidence="9">
    <location>
        <begin position="47"/>
        <end position="75"/>
    </location>
</feature>
<dbReference type="PANTHER" id="PTHR40626">
    <property type="entry name" value="MIP31509P"/>
    <property type="match status" value="1"/>
</dbReference>
<keyword evidence="11" id="KW-1185">Reference proteome</keyword>
<evidence type="ECO:0000256" key="4">
    <source>
        <dbReference type="ARBA" id="ARBA00022771"/>
    </source>
</evidence>
<dbReference type="GO" id="GO:0000978">
    <property type="term" value="F:RNA polymerase II cis-regulatory region sequence-specific DNA binding"/>
    <property type="evidence" value="ECO:0007669"/>
    <property type="project" value="InterPro"/>
</dbReference>
<dbReference type="PROSITE" id="PS50157">
    <property type="entry name" value="ZINC_FINGER_C2H2_2"/>
    <property type="match status" value="2"/>
</dbReference>
<dbReference type="InterPro" id="IPR013087">
    <property type="entry name" value="Znf_C2H2_type"/>
</dbReference>
<dbReference type="Pfam" id="PF04082">
    <property type="entry name" value="Fungal_trans"/>
    <property type="match status" value="1"/>
</dbReference>
<evidence type="ECO:0000259" key="9">
    <source>
        <dbReference type="PROSITE" id="PS50157"/>
    </source>
</evidence>
<dbReference type="InterPro" id="IPR036236">
    <property type="entry name" value="Znf_C2H2_sf"/>
</dbReference>
<evidence type="ECO:0000256" key="6">
    <source>
        <dbReference type="ARBA" id="ARBA00023242"/>
    </source>
</evidence>
<feature type="region of interest" description="Disordered" evidence="8">
    <location>
        <begin position="134"/>
        <end position="170"/>
    </location>
</feature>
<feature type="domain" description="C2H2-type" evidence="9">
    <location>
        <begin position="17"/>
        <end position="46"/>
    </location>
</feature>
<dbReference type="InterPro" id="IPR007219">
    <property type="entry name" value="XnlR_reg_dom"/>
</dbReference>
<dbReference type="KEGG" id="som:SOMG_00069"/>
<dbReference type="GO" id="GO:0000785">
    <property type="term" value="C:chromatin"/>
    <property type="evidence" value="ECO:0007669"/>
    <property type="project" value="TreeGrafter"/>
</dbReference>
<dbReference type="SUPFAM" id="SSF57667">
    <property type="entry name" value="beta-beta-alpha zinc fingers"/>
    <property type="match status" value="1"/>
</dbReference>
<dbReference type="RefSeq" id="XP_056035027.1">
    <property type="nucleotide sequence ID" value="XM_056178868.1"/>
</dbReference>
<keyword evidence="4 7" id="KW-0863">Zinc-finger</keyword>
<accession>A0AAE9W6D9</accession>
<dbReference type="GeneID" id="80873557"/>
<protein>
    <submittedName>
        <fullName evidence="10">DNA-binding transcription factor, zf-fungal binuclear cluster type Klf1</fullName>
    </submittedName>
</protein>
<dbReference type="GO" id="GO:0008270">
    <property type="term" value="F:zinc ion binding"/>
    <property type="evidence" value="ECO:0007669"/>
    <property type="project" value="UniProtKB-KW"/>
</dbReference>
<dbReference type="SMART" id="SM00355">
    <property type="entry name" value="ZnF_C2H2"/>
    <property type="match status" value="2"/>
</dbReference>
<dbReference type="InterPro" id="IPR051059">
    <property type="entry name" value="VerF-like"/>
</dbReference>
<dbReference type="GO" id="GO:0005634">
    <property type="term" value="C:nucleus"/>
    <property type="evidence" value="ECO:0007669"/>
    <property type="project" value="UniProtKB-SubCell"/>
</dbReference>
<evidence type="ECO:0000256" key="5">
    <source>
        <dbReference type="ARBA" id="ARBA00022833"/>
    </source>
</evidence>
<gene>
    <name evidence="10" type="primary">klf1</name>
    <name evidence="10" type="ORF">SOMG_00069</name>
</gene>
<keyword evidence="3" id="KW-0677">Repeat</keyword>
<dbReference type="Gene3D" id="3.30.160.60">
    <property type="entry name" value="Classic Zinc Finger"/>
    <property type="match status" value="1"/>
</dbReference>
<keyword evidence="2" id="KW-0479">Metal-binding</keyword>
<evidence type="ECO:0000256" key="8">
    <source>
        <dbReference type="SAM" id="MobiDB-lite"/>
    </source>
</evidence>
<reference evidence="10 11" key="1">
    <citation type="journal article" date="2023" name="G3 (Bethesda)">
        <title>A high-quality reference genome for the fission yeast Schizosaccharomyces osmophilus.</title>
        <authorList>
            <person name="Jia G.S."/>
            <person name="Zhang W.C."/>
            <person name="Liang Y."/>
            <person name="Liu X.H."/>
            <person name="Rhind N."/>
            <person name="Pidoux A."/>
            <person name="Brysch-Herzberg M."/>
            <person name="Du L.L."/>
        </authorList>
    </citation>
    <scope>NUCLEOTIDE SEQUENCE [LARGE SCALE GENOMIC DNA]</scope>
    <source>
        <strain evidence="10 11">CBS 15793</strain>
    </source>
</reference>
<dbReference type="GO" id="GO:0006351">
    <property type="term" value="P:DNA-templated transcription"/>
    <property type="evidence" value="ECO:0007669"/>
    <property type="project" value="InterPro"/>
</dbReference>
<keyword evidence="6" id="KW-0539">Nucleus</keyword>
<evidence type="ECO:0000256" key="3">
    <source>
        <dbReference type="ARBA" id="ARBA00022737"/>
    </source>
</evidence>
<organism evidence="10 11">
    <name type="scientific">Schizosaccharomyces osmophilus</name>
    <dbReference type="NCBI Taxonomy" id="2545709"/>
    <lineage>
        <taxon>Eukaryota</taxon>
        <taxon>Fungi</taxon>
        <taxon>Dikarya</taxon>
        <taxon>Ascomycota</taxon>
        <taxon>Taphrinomycotina</taxon>
        <taxon>Schizosaccharomycetes</taxon>
        <taxon>Schizosaccharomycetales</taxon>
        <taxon>Schizosaccharomycetaceae</taxon>
        <taxon>Schizosaccharomyces</taxon>
    </lineage>
</organism>
<dbReference type="PROSITE" id="PS00028">
    <property type="entry name" value="ZINC_FINGER_C2H2_1"/>
    <property type="match status" value="2"/>
</dbReference>
<feature type="compositionally biased region" description="Polar residues" evidence="8">
    <location>
        <begin position="134"/>
        <end position="161"/>
    </location>
</feature>
<evidence type="ECO:0000313" key="11">
    <source>
        <dbReference type="Proteomes" id="UP001212411"/>
    </source>
</evidence>
<keyword evidence="5" id="KW-0862">Zinc</keyword>
<dbReference type="PANTHER" id="PTHR40626:SF11">
    <property type="entry name" value="ZINC FINGER PROTEIN YPR022C"/>
    <property type="match status" value="1"/>
</dbReference>
<comment type="subcellular location">
    <subcellularLocation>
        <location evidence="1">Nucleus</location>
    </subcellularLocation>
</comment>
<dbReference type="CDD" id="cd12148">
    <property type="entry name" value="fungal_TF_MHR"/>
    <property type="match status" value="1"/>
</dbReference>
<evidence type="ECO:0000256" key="1">
    <source>
        <dbReference type="ARBA" id="ARBA00004123"/>
    </source>
</evidence>